<dbReference type="PROSITE" id="PS51257">
    <property type="entry name" value="PROKAR_LIPOPROTEIN"/>
    <property type="match status" value="1"/>
</dbReference>
<protein>
    <recommendedName>
        <fullName evidence="3">DUF2927 domain-containing protein</fullName>
    </recommendedName>
</protein>
<organism evidence="1 2">
    <name type="scientific">Mycolicibacterium austroafricanum</name>
    <name type="common">Mycobacterium austroafricanum</name>
    <dbReference type="NCBI Taxonomy" id="39687"/>
    <lineage>
        <taxon>Bacteria</taxon>
        <taxon>Bacillati</taxon>
        <taxon>Actinomycetota</taxon>
        <taxon>Actinomycetes</taxon>
        <taxon>Mycobacteriales</taxon>
        <taxon>Mycobacteriaceae</taxon>
        <taxon>Mycolicibacterium</taxon>
    </lineage>
</organism>
<dbReference type="Proteomes" id="UP001172687">
    <property type="component" value="Unassembled WGS sequence"/>
</dbReference>
<gene>
    <name evidence="1" type="ORF">QYF68_14415</name>
</gene>
<name>A0ABT8HE25_MYCAO</name>
<evidence type="ECO:0000313" key="1">
    <source>
        <dbReference type="EMBL" id="MDN4519010.1"/>
    </source>
</evidence>
<sequence length="289" mass="32007">MSRQMPWLAVTAAVVAVTACGPQPNPNETDTWLADGSDRAVTEVIDSVTTFPTELDPRIWDGMQMKPDVRETTTRVVDRIVDDTGIDGLTIDGVDLFGSNASYEYDDASDFGVHVFVSSASMTPDDLRAVLRLLNDDVERRQEGHITFYGVPVEVTFHSERGPNYQPRPGIGQYSISEGRWTVPPVQQPDRFDRAQMAVAIKGFITEYNDLVSSYRSAPTGFDCSQFAALDDRLSAYRDTGFTGGLGSRSTQNLSYRALRRLNVSIPDMVDELQDDCTFVNESLGVGRR</sequence>
<keyword evidence="2" id="KW-1185">Reference proteome</keyword>
<dbReference type="EMBL" id="JAUHTC010000049">
    <property type="protein sequence ID" value="MDN4519010.1"/>
    <property type="molecule type" value="Genomic_DNA"/>
</dbReference>
<comment type="caution">
    <text evidence="1">The sequence shown here is derived from an EMBL/GenBank/DDBJ whole genome shotgun (WGS) entry which is preliminary data.</text>
</comment>
<evidence type="ECO:0000313" key="2">
    <source>
        <dbReference type="Proteomes" id="UP001172687"/>
    </source>
</evidence>
<accession>A0ABT8HE25</accession>
<reference evidence="1" key="1">
    <citation type="submission" date="2023-07" db="EMBL/GenBank/DDBJ databases">
        <title>Degradation of tert-butanol by M. austroafricanum TBA100.</title>
        <authorList>
            <person name="Helbich S."/>
            <person name="Vainshtein Y."/>
        </authorList>
    </citation>
    <scope>NUCLEOTIDE SEQUENCE</scope>
    <source>
        <strain evidence="1">TBA100</strain>
    </source>
</reference>
<proteinExistence type="predicted"/>
<dbReference type="RefSeq" id="WP_208672843.1">
    <property type="nucleotide sequence ID" value="NZ_CP070380.1"/>
</dbReference>
<evidence type="ECO:0008006" key="3">
    <source>
        <dbReference type="Google" id="ProtNLM"/>
    </source>
</evidence>